<evidence type="ECO:0000256" key="1">
    <source>
        <dbReference type="SAM" id="MobiDB-lite"/>
    </source>
</evidence>
<reference evidence="3" key="1">
    <citation type="submission" date="2016-10" db="EMBL/GenBank/DDBJ databases">
        <authorList>
            <person name="Varghese N."/>
            <person name="Submissions S."/>
        </authorList>
    </citation>
    <scope>NUCLEOTIDE SEQUENCE [LARGE SCALE GENOMIC DNA]</scope>
    <source>
        <strain evidence="3">DSM 22017</strain>
    </source>
</reference>
<protein>
    <submittedName>
        <fullName evidence="2">Uncharacterized protein</fullName>
    </submittedName>
</protein>
<evidence type="ECO:0000313" key="2">
    <source>
        <dbReference type="EMBL" id="SED38329.1"/>
    </source>
</evidence>
<evidence type="ECO:0000313" key="3">
    <source>
        <dbReference type="Proteomes" id="UP000198742"/>
    </source>
</evidence>
<accession>A0A1H5A7M2</accession>
<dbReference type="AlphaFoldDB" id="A0A1H5A7M2"/>
<sequence>MGEIQAATEEGFTVSGDGRFRGDDEHGGELAGMTLYVVRALVQVDQLLGLGALRSVHARGGRQELAVQVGHEGDFGLEVTCALSRTGLDPVAAGSGRPVDAAHGDELGDGLDAVMDQVCRIDLVAGCFVVSASGTMVAERVPGIDPDGLSGTGRRMRVAFDAFDRFLGTTSLVTGFEWVQMVAAPVGNGLAVAIADLGCDPAEIASAIHVGGGALHGVDLASHRSSALAD</sequence>
<dbReference type="RefSeq" id="WP_090971911.1">
    <property type="nucleotide sequence ID" value="NZ_FNRT01000002.1"/>
</dbReference>
<proteinExistence type="predicted"/>
<keyword evidence="3" id="KW-1185">Reference proteome</keyword>
<dbReference type="Proteomes" id="UP000198742">
    <property type="component" value="Unassembled WGS sequence"/>
</dbReference>
<organism evidence="2 3">
    <name type="scientific">Nocardioides exalbidus</name>
    <dbReference type="NCBI Taxonomy" id="402596"/>
    <lineage>
        <taxon>Bacteria</taxon>
        <taxon>Bacillati</taxon>
        <taxon>Actinomycetota</taxon>
        <taxon>Actinomycetes</taxon>
        <taxon>Propionibacteriales</taxon>
        <taxon>Nocardioidaceae</taxon>
        <taxon>Nocardioides</taxon>
    </lineage>
</organism>
<dbReference type="EMBL" id="FNRT01000002">
    <property type="protein sequence ID" value="SED38329.1"/>
    <property type="molecule type" value="Genomic_DNA"/>
</dbReference>
<gene>
    <name evidence="2" type="ORF">SAMN04489844_4300</name>
</gene>
<name>A0A1H5A7M2_9ACTN</name>
<feature type="region of interest" description="Disordered" evidence="1">
    <location>
        <begin position="1"/>
        <end position="25"/>
    </location>
</feature>